<dbReference type="InterPro" id="IPR007110">
    <property type="entry name" value="Ig-like_dom"/>
</dbReference>
<evidence type="ECO:0000313" key="4">
    <source>
        <dbReference type="Proteomes" id="UP001557470"/>
    </source>
</evidence>
<evidence type="ECO:0000313" key="3">
    <source>
        <dbReference type="EMBL" id="KAL1006039.1"/>
    </source>
</evidence>
<dbReference type="CDD" id="cd00096">
    <property type="entry name" value="Ig"/>
    <property type="match status" value="1"/>
</dbReference>
<dbReference type="PROSITE" id="PS50835">
    <property type="entry name" value="IG_LIKE"/>
    <property type="match status" value="1"/>
</dbReference>
<feature type="chain" id="PRO_5044875964" description="Ig-like domain-containing protein" evidence="1">
    <location>
        <begin position="29"/>
        <end position="200"/>
    </location>
</feature>
<feature type="signal peptide" evidence="1">
    <location>
        <begin position="1"/>
        <end position="28"/>
    </location>
</feature>
<evidence type="ECO:0000256" key="1">
    <source>
        <dbReference type="SAM" id="SignalP"/>
    </source>
</evidence>
<dbReference type="AlphaFoldDB" id="A0ABD0XAY2"/>
<dbReference type="EMBL" id="JAGEUA010000002">
    <property type="protein sequence ID" value="KAL1006039.1"/>
    <property type="molecule type" value="Genomic_DNA"/>
</dbReference>
<dbReference type="Gene3D" id="2.60.40.10">
    <property type="entry name" value="Immunoglobulins"/>
    <property type="match status" value="1"/>
</dbReference>
<dbReference type="Proteomes" id="UP001557470">
    <property type="component" value="Unassembled WGS sequence"/>
</dbReference>
<dbReference type="InterPro" id="IPR013783">
    <property type="entry name" value="Ig-like_fold"/>
</dbReference>
<dbReference type="Pfam" id="PF07686">
    <property type="entry name" value="V-set"/>
    <property type="match status" value="1"/>
</dbReference>
<comment type="caution">
    <text evidence="3">The sequence shown here is derived from an EMBL/GenBank/DDBJ whole genome shotgun (WGS) entry which is preliminary data.</text>
</comment>
<feature type="domain" description="Ig-like" evidence="2">
    <location>
        <begin position="25"/>
        <end position="133"/>
    </location>
</feature>
<name>A0ABD0XAY2_UMBPY</name>
<protein>
    <recommendedName>
        <fullName evidence="2">Ig-like domain-containing protein</fullName>
    </recommendedName>
</protein>
<keyword evidence="1" id="KW-0732">Signal</keyword>
<keyword evidence="4" id="KW-1185">Reference proteome</keyword>
<accession>A0ABD0XAY2</accession>
<dbReference type="SMART" id="SM00409">
    <property type="entry name" value="IG"/>
    <property type="match status" value="1"/>
</dbReference>
<organism evidence="3 4">
    <name type="scientific">Umbra pygmaea</name>
    <name type="common">Eastern mudminnow</name>
    <dbReference type="NCBI Taxonomy" id="75934"/>
    <lineage>
        <taxon>Eukaryota</taxon>
        <taxon>Metazoa</taxon>
        <taxon>Chordata</taxon>
        <taxon>Craniata</taxon>
        <taxon>Vertebrata</taxon>
        <taxon>Euteleostomi</taxon>
        <taxon>Actinopterygii</taxon>
        <taxon>Neopterygii</taxon>
        <taxon>Teleostei</taxon>
        <taxon>Protacanthopterygii</taxon>
        <taxon>Esociformes</taxon>
        <taxon>Umbridae</taxon>
        <taxon>Umbra</taxon>
    </lineage>
</organism>
<proteinExistence type="predicted"/>
<dbReference type="InterPro" id="IPR003599">
    <property type="entry name" value="Ig_sub"/>
</dbReference>
<sequence length="200" mass="23255">MSKQLLRLKMNSLLQLLWLTFAITPTTAVLVAVYTKEAVTVPCNQSVTLHCNITYREGLSVKQLYWFREDKEIKMCEVTESWDNNTHLNEECNYTPNTQLSLTLLQVQKYDEGKYICKLRSNRGVKESSTTVSLQGSPCYNKAKYRNNDEGPTCVFTGVHPDGEVHWFHGATNGRKTNKEKIYRWQFLITWPREQSVYIM</sequence>
<dbReference type="InterPro" id="IPR013106">
    <property type="entry name" value="Ig_V-set"/>
</dbReference>
<dbReference type="InterPro" id="IPR036179">
    <property type="entry name" value="Ig-like_dom_sf"/>
</dbReference>
<dbReference type="SUPFAM" id="SSF48726">
    <property type="entry name" value="Immunoglobulin"/>
    <property type="match status" value="1"/>
</dbReference>
<gene>
    <name evidence="3" type="ORF">UPYG_G00067110</name>
</gene>
<reference evidence="3 4" key="1">
    <citation type="submission" date="2024-06" db="EMBL/GenBank/DDBJ databases">
        <authorList>
            <person name="Pan Q."/>
            <person name="Wen M."/>
            <person name="Jouanno E."/>
            <person name="Zahm M."/>
            <person name="Klopp C."/>
            <person name="Cabau C."/>
            <person name="Louis A."/>
            <person name="Berthelot C."/>
            <person name="Parey E."/>
            <person name="Roest Crollius H."/>
            <person name="Montfort J."/>
            <person name="Robinson-Rechavi M."/>
            <person name="Bouchez O."/>
            <person name="Lampietro C."/>
            <person name="Lopez Roques C."/>
            <person name="Donnadieu C."/>
            <person name="Postlethwait J."/>
            <person name="Bobe J."/>
            <person name="Verreycken H."/>
            <person name="Guiguen Y."/>
        </authorList>
    </citation>
    <scope>NUCLEOTIDE SEQUENCE [LARGE SCALE GENOMIC DNA]</scope>
    <source>
        <strain evidence="3">Up_M1</strain>
        <tissue evidence="3">Testis</tissue>
    </source>
</reference>
<evidence type="ECO:0000259" key="2">
    <source>
        <dbReference type="PROSITE" id="PS50835"/>
    </source>
</evidence>